<sequence>MPNMTEISINDVRYVSMAEVEIGEYCGDRNEDLLHRINSEFDDFQERATESGVTMSLKVYIPSPPPCRSLIEKAKDRISKMFTHEYDAFETRAAHSPR</sequence>
<dbReference type="EMBL" id="JAHQIW010006059">
    <property type="protein sequence ID" value="KAJ1367982.1"/>
    <property type="molecule type" value="Genomic_DNA"/>
</dbReference>
<keyword evidence="2" id="KW-1185">Reference proteome</keyword>
<evidence type="ECO:0000313" key="2">
    <source>
        <dbReference type="Proteomes" id="UP001196413"/>
    </source>
</evidence>
<name>A0AAD5R1N7_PARTN</name>
<evidence type="ECO:0000313" key="1">
    <source>
        <dbReference type="EMBL" id="KAJ1367982.1"/>
    </source>
</evidence>
<dbReference type="Proteomes" id="UP001196413">
    <property type="component" value="Unassembled WGS sequence"/>
</dbReference>
<accession>A0AAD5R1N7</accession>
<dbReference type="AlphaFoldDB" id="A0AAD5R1N7"/>
<reference evidence="1" key="1">
    <citation type="submission" date="2021-06" db="EMBL/GenBank/DDBJ databases">
        <title>Parelaphostrongylus tenuis whole genome reference sequence.</title>
        <authorList>
            <person name="Garwood T.J."/>
            <person name="Larsen P.A."/>
            <person name="Fountain-Jones N.M."/>
            <person name="Garbe J.R."/>
            <person name="Macchietto M.G."/>
            <person name="Kania S.A."/>
            <person name="Gerhold R.W."/>
            <person name="Richards J.E."/>
            <person name="Wolf T.M."/>
        </authorList>
    </citation>
    <scope>NUCLEOTIDE SEQUENCE</scope>
    <source>
        <strain evidence="1">MNPRO001-30</strain>
        <tissue evidence="1">Meninges</tissue>
    </source>
</reference>
<protein>
    <submittedName>
        <fullName evidence="1">Uncharacterized protein</fullName>
    </submittedName>
</protein>
<gene>
    <name evidence="1" type="ORF">KIN20_029025</name>
</gene>
<organism evidence="1 2">
    <name type="scientific">Parelaphostrongylus tenuis</name>
    <name type="common">Meningeal worm</name>
    <dbReference type="NCBI Taxonomy" id="148309"/>
    <lineage>
        <taxon>Eukaryota</taxon>
        <taxon>Metazoa</taxon>
        <taxon>Ecdysozoa</taxon>
        <taxon>Nematoda</taxon>
        <taxon>Chromadorea</taxon>
        <taxon>Rhabditida</taxon>
        <taxon>Rhabditina</taxon>
        <taxon>Rhabditomorpha</taxon>
        <taxon>Strongyloidea</taxon>
        <taxon>Metastrongylidae</taxon>
        <taxon>Parelaphostrongylus</taxon>
    </lineage>
</organism>
<proteinExistence type="predicted"/>
<comment type="caution">
    <text evidence="1">The sequence shown here is derived from an EMBL/GenBank/DDBJ whole genome shotgun (WGS) entry which is preliminary data.</text>
</comment>